<feature type="region of interest" description="Disordered" evidence="8">
    <location>
        <begin position="1"/>
        <end position="59"/>
    </location>
</feature>
<feature type="transmembrane region" description="Helical" evidence="7">
    <location>
        <begin position="150"/>
        <end position="175"/>
    </location>
</feature>
<name>A0ABZ3C5N1_9ACTN</name>
<feature type="compositionally biased region" description="Polar residues" evidence="8">
    <location>
        <begin position="26"/>
        <end position="35"/>
    </location>
</feature>
<dbReference type="PANTHER" id="PTHR43386">
    <property type="entry name" value="OLIGOPEPTIDE TRANSPORT SYSTEM PERMEASE PROTEIN APPC"/>
    <property type="match status" value="1"/>
</dbReference>
<evidence type="ECO:0000256" key="7">
    <source>
        <dbReference type="RuleBase" id="RU363032"/>
    </source>
</evidence>
<keyword evidence="2 7" id="KW-0813">Transport</keyword>
<sequence length="355" mass="37241">MPPTEPPRPDRAQPELTGHAGEPSGAPSTHPTTPETGELPVRSASSDGAPGDSRSARRPLPGTRVWTRLRTDRAALVGLALIALTLLAVVFADLITGALGVDTETYHTDLLDPYGVPAGPLGGVSLQHPFGVEPQTGRDLFATVVHGARISIVIGLGATLLSVAIGVAIGILAGYVGGVADVLASRFIDVMLGFPSLIFMIAISAIVPFDFNRVLLMVLILGVFGWPSIARVVRAETMSLRARPFVRASRSLGASNAHIIGRHILPNLWATIIVFSTISIPGKIGAEAALSFLGVGVRPPTASWGRTISNAVNWIATDPWYLLFPGAALFLVTYAFNVFGDGLRDALDPTTQVGS</sequence>
<feature type="domain" description="ABC transmembrane type-1" evidence="9">
    <location>
        <begin position="148"/>
        <end position="340"/>
    </location>
</feature>
<keyword evidence="3" id="KW-1003">Cell membrane</keyword>
<dbReference type="InterPro" id="IPR050366">
    <property type="entry name" value="BP-dependent_transpt_permease"/>
</dbReference>
<evidence type="ECO:0000256" key="2">
    <source>
        <dbReference type="ARBA" id="ARBA00022448"/>
    </source>
</evidence>
<dbReference type="PROSITE" id="PS50928">
    <property type="entry name" value="ABC_TM1"/>
    <property type="match status" value="1"/>
</dbReference>
<keyword evidence="4 7" id="KW-0812">Transmembrane</keyword>
<keyword evidence="6 7" id="KW-0472">Membrane</keyword>
<dbReference type="Pfam" id="PF00528">
    <property type="entry name" value="BPD_transp_1"/>
    <property type="match status" value="1"/>
</dbReference>
<feature type="transmembrane region" description="Helical" evidence="7">
    <location>
        <begin position="187"/>
        <end position="208"/>
    </location>
</feature>
<evidence type="ECO:0000256" key="4">
    <source>
        <dbReference type="ARBA" id="ARBA00022692"/>
    </source>
</evidence>
<evidence type="ECO:0000256" key="6">
    <source>
        <dbReference type="ARBA" id="ARBA00023136"/>
    </source>
</evidence>
<organism evidence="10 11">
    <name type="scientific">Propioniciclava soli</name>
    <dbReference type="NCBI Taxonomy" id="2775081"/>
    <lineage>
        <taxon>Bacteria</taxon>
        <taxon>Bacillati</taxon>
        <taxon>Actinomycetota</taxon>
        <taxon>Actinomycetes</taxon>
        <taxon>Propionibacteriales</taxon>
        <taxon>Propionibacteriaceae</taxon>
        <taxon>Propioniciclava</taxon>
    </lineage>
</organism>
<dbReference type="RefSeq" id="WP_342372094.1">
    <property type="nucleotide sequence ID" value="NZ_CP115965.1"/>
</dbReference>
<proteinExistence type="inferred from homology"/>
<evidence type="ECO:0000313" key="10">
    <source>
        <dbReference type="EMBL" id="WZW97831.1"/>
    </source>
</evidence>
<comment type="subcellular location">
    <subcellularLocation>
        <location evidence="1 7">Cell membrane</location>
        <topology evidence="1 7">Multi-pass membrane protein</topology>
    </subcellularLocation>
</comment>
<protein>
    <submittedName>
        <fullName evidence="10">ABC transporter permease</fullName>
    </submittedName>
</protein>
<dbReference type="InterPro" id="IPR000515">
    <property type="entry name" value="MetI-like"/>
</dbReference>
<dbReference type="InterPro" id="IPR035906">
    <property type="entry name" value="MetI-like_sf"/>
</dbReference>
<feature type="transmembrane region" description="Helical" evidence="7">
    <location>
        <begin position="74"/>
        <end position="101"/>
    </location>
</feature>
<reference evidence="10 11" key="1">
    <citation type="journal article" date="2023" name="Environ Microbiome">
        <title>A coral-associated actinobacterium mitigates coral bleaching under heat stress.</title>
        <authorList>
            <person name="Li J."/>
            <person name="Zou Y."/>
            <person name="Li Q."/>
            <person name="Zhang J."/>
            <person name="Bourne D.G."/>
            <person name="Lyu Y."/>
            <person name="Liu C."/>
            <person name="Zhang S."/>
        </authorList>
    </citation>
    <scope>NUCLEOTIDE SEQUENCE [LARGE SCALE GENOMIC DNA]</scope>
    <source>
        <strain evidence="10 11">SCSIO 13291</strain>
    </source>
</reference>
<dbReference type="SUPFAM" id="SSF161098">
    <property type="entry name" value="MetI-like"/>
    <property type="match status" value="1"/>
</dbReference>
<evidence type="ECO:0000259" key="9">
    <source>
        <dbReference type="PROSITE" id="PS50928"/>
    </source>
</evidence>
<evidence type="ECO:0000256" key="5">
    <source>
        <dbReference type="ARBA" id="ARBA00022989"/>
    </source>
</evidence>
<dbReference type="Proteomes" id="UP001434337">
    <property type="component" value="Chromosome"/>
</dbReference>
<evidence type="ECO:0000256" key="1">
    <source>
        <dbReference type="ARBA" id="ARBA00004651"/>
    </source>
</evidence>
<evidence type="ECO:0000256" key="8">
    <source>
        <dbReference type="SAM" id="MobiDB-lite"/>
    </source>
</evidence>
<dbReference type="Pfam" id="PF12911">
    <property type="entry name" value="OppC_N"/>
    <property type="match status" value="1"/>
</dbReference>
<feature type="transmembrane region" description="Helical" evidence="7">
    <location>
        <begin position="320"/>
        <end position="339"/>
    </location>
</feature>
<keyword evidence="5 7" id="KW-1133">Transmembrane helix</keyword>
<keyword evidence="11" id="KW-1185">Reference proteome</keyword>
<gene>
    <name evidence="10" type="ORF">PCC79_13130</name>
</gene>
<feature type="transmembrane region" description="Helical" evidence="7">
    <location>
        <begin position="214"/>
        <end position="233"/>
    </location>
</feature>
<dbReference type="Gene3D" id="1.10.3720.10">
    <property type="entry name" value="MetI-like"/>
    <property type="match status" value="1"/>
</dbReference>
<accession>A0ABZ3C5N1</accession>
<dbReference type="InterPro" id="IPR025966">
    <property type="entry name" value="OppC_N"/>
</dbReference>
<comment type="similarity">
    <text evidence="7">Belongs to the binding-protein-dependent transport system permease family.</text>
</comment>
<evidence type="ECO:0000313" key="11">
    <source>
        <dbReference type="Proteomes" id="UP001434337"/>
    </source>
</evidence>
<evidence type="ECO:0000256" key="3">
    <source>
        <dbReference type="ARBA" id="ARBA00022475"/>
    </source>
</evidence>
<dbReference type="PANTHER" id="PTHR43386:SF1">
    <property type="entry name" value="D,D-DIPEPTIDE TRANSPORT SYSTEM PERMEASE PROTEIN DDPC-RELATED"/>
    <property type="match status" value="1"/>
</dbReference>
<dbReference type="CDD" id="cd06261">
    <property type="entry name" value="TM_PBP2"/>
    <property type="match status" value="1"/>
</dbReference>
<dbReference type="EMBL" id="CP115965">
    <property type="protein sequence ID" value="WZW97831.1"/>
    <property type="molecule type" value="Genomic_DNA"/>
</dbReference>